<protein>
    <submittedName>
        <fullName evidence="1">Uncharacterized protein</fullName>
    </submittedName>
</protein>
<proteinExistence type="predicted"/>
<sequence>MKSIINYPSSSHKEIVEVLYSKPFKEELRGKLVFCQYQIIDIGKQMYQFLYVWKIDSWKPVKWFNEDGGTIIKNKDLMADIRNTYSLFNYEFLPELAKERFNTLSGQLKV</sequence>
<dbReference type="EMBL" id="JBFMIA010000001">
    <property type="protein sequence ID" value="MEW9500699.1"/>
    <property type="molecule type" value="Genomic_DNA"/>
</dbReference>
<comment type="caution">
    <text evidence="1">The sequence shown here is derived from an EMBL/GenBank/DDBJ whole genome shotgun (WGS) entry which is preliminary data.</text>
</comment>
<evidence type="ECO:0000313" key="1">
    <source>
        <dbReference type="EMBL" id="MEW9500699.1"/>
    </source>
</evidence>
<reference evidence="1 2" key="1">
    <citation type="journal article" date="1979" name="Int. J. Syst. Evol. Microbiol.">
        <title>Bacillus globisporus subsp. marinus subsp. nov.</title>
        <authorList>
            <person name="Liu H."/>
        </authorList>
    </citation>
    <scope>NUCLEOTIDE SEQUENCE [LARGE SCALE GENOMIC DNA]</scope>
    <source>
        <strain evidence="1 2">DSM 1297</strain>
    </source>
</reference>
<gene>
    <name evidence="1" type="ORF">AB1471_02660</name>
</gene>
<accession>A0ABV3Q037</accession>
<dbReference type="Proteomes" id="UP001556040">
    <property type="component" value="Unassembled WGS sequence"/>
</dbReference>
<dbReference type="RefSeq" id="WP_367778015.1">
    <property type="nucleotide sequence ID" value="NZ_JBFMIA010000001.1"/>
</dbReference>
<organism evidence="1 2">
    <name type="scientific">Jeotgalibacillus marinus</name>
    <dbReference type="NCBI Taxonomy" id="86667"/>
    <lineage>
        <taxon>Bacteria</taxon>
        <taxon>Bacillati</taxon>
        <taxon>Bacillota</taxon>
        <taxon>Bacilli</taxon>
        <taxon>Bacillales</taxon>
        <taxon>Caryophanaceae</taxon>
        <taxon>Jeotgalibacillus</taxon>
    </lineage>
</organism>
<evidence type="ECO:0000313" key="2">
    <source>
        <dbReference type="Proteomes" id="UP001556040"/>
    </source>
</evidence>
<name>A0ABV3Q037_9BACL</name>
<keyword evidence="2" id="KW-1185">Reference proteome</keyword>